<dbReference type="EMBL" id="KN831968">
    <property type="protein sequence ID" value="KIO05100.1"/>
    <property type="molecule type" value="Genomic_DNA"/>
</dbReference>
<dbReference type="InParanoid" id="A0A0C3NW53"/>
<protein>
    <recommendedName>
        <fullName evidence="5">GH3 auxin-responsive promoter</fullName>
    </recommendedName>
</protein>
<reference evidence="4" key="2">
    <citation type="submission" date="2015-01" db="EMBL/GenBank/DDBJ databases">
        <title>Evolutionary Origins and Diversification of the Mycorrhizal Mutualists.</title>
        <authorList>
            <consortium name="DOE Joint Genome Institute"/>
            <consortium name="Mycorrhizal Genomics Consortium"/>
            <person name="Kohler A."/>
            <person name="Kuo A."/>
            <person name="Nagy L.G."/>
            <person name="Floudas D."/>
            <person name="Copeland A."/>
            <person name="Barry K.W."/>
            <person name="Cichocki N."/>
            <person name="Veneault-Fourrey C."/>
            <person name="LaButti K."/>
            <person name="Lindquist E.A."/>
            <person name="Lipzen A."/>
            <person name="Lundell T."/>
            <person name="Morin E."/>
            <person name="Murat C."/>
            <person name="Riley R."/>
            <person name="Ohm R."/>
            <person name="Sun H."/>
            <person name="Tunlid A."/>
            <person name="Henrissat B."/>
            <person name="Grigoriev I.V."/>
            <person name="Hibbett D.S."/>
            <person name="Martin F."/>
        </authorList>
    </citation>
    <scope>NUCLEOTIDE SEQUENCE [LARGE SCALE GENOMIC DNA]</scope>
    <source>
        <strain evidence="4">Marx 270</strain>
    </source>
</reference>
<dbReference type="AlphaFoldDB" id="A0A0C3NW53"/>
<organism evidence="3 4">
    <name type="scientific">Pisolithus tinctorius Marx 270</name>
    <dbReference type="NCBI Taxonomy" id="870435"/>
    <lineage>
        <taxon>Eukaryota</taxon>
        <taxon>Fungi</taxon>
        <taxon>Dikarya</taxon>
        <taxon>Basidiomycota</taxon>
        <taxon>Agaricomycotina</taxon>
        <taxon>Agaricomycetes</taxon>
        <taxon>Agaricomycetidae</taxon>
        <taxon>Boletales</taxon>
        <taxon>Sclerodermatineae</taxon>
        <taxon>Pisolithaceae</taxon>
        <taxon>Pisolithus</taxon>
    </lineage>
</organism>
<dbReference type="InterPro" id="IPR004993">
    <property type="entry name" value="GH3"/>
</dbReference>
<keyword evidence="4" id="KW-1185">Reference proteome</keyword>
<dbReference type="Pfam" id="PF23571">
    <property type="entry name" value="GH3_M"/>
    <property type="match status" value="1"/>
</dbReference>
<dbReference type="PANTHER" id="PTHR31901:SF9">
    <property type="entry name" value="GH3 DOMAIN-CONTAINING PROTEIN"/>
    <property type="match status" value="1"/>
</dbReference>
<dbReference type="InterPro" id="IPR055378">
    <property type="entry name" value="GH3_C"/>
</dbReference>
<sequence>MSTIDEFPPQPISSLTAELVGSLKERTQEVLSYLVKTNSISTYFNDADSLSDFRTVLGLTTQGQLDSDLLSKPDELLGAYHDNVSLTEYSDYQPFISRFFEEPCKASAVENLMAPGMPFFIVHSTGTSGAIPKSYPKYRHPEHMSTSTSHVMKASNPVSKNGGKNCIVYSLVSRQVVTALNVDGEVDRCMPVCIMSTGTVRMFNDMVVDRDPFYQTLKLPNNSSPLAVSYIPDYRSMLFVHALFAVQERQLELINAMFTTVLRDFCHTIGNNWNTILDCIETGKIPDLEGIDHVRESLERYFKADPKRTAELRAIETNAPGWFTKVWPGLHTAFAISSGPFVMPVPEIRKYIGPDISLNTLGITCSEAFLALPYDQRDPSLYKVVGSDEIIEFLPEDAPEESRNVIQTWKVEVGKRYEVILTTRDGLWRFRLNDIVEVVGFDPRDGQPIIHYVQRRDGGLRIANEITTEDQLRQVVLSASELLGNVSEFCAAADYRKTLPRYAFFAELQGDIPTSASSAVAQIQAALFEQNDNYRTETLAGKIGTPVIRVVRQGTFGEYREWKVRKDNIAAGQIKVPTVVFNHEVLEFLEERVIEEFSVLTTATS</sequence>
<evidence type="ECO:0000313" key="4">
    <source>
        <dbReference type="Proteomes" id="UP000054217"/>
    </source>
</evidence>
<evidence type="ECO:0000313" key="3">
    <source>
        <dbReference type="EMBL" id="KIO05100.1"/>
    </source>
</evidence>
<evidence type="ECO:0000259" key="1">
    <source>
        <dbReference type="Pfam" id="PF23571"/>
    </source>
</evidence>
<proteinExistence type="predicted"/>
<feature type="domain" description="GH3 C-terminal" evidence="2">
    <location>
        <begin position="471"/>
        <end position="582"/>
    </location>
</feature>
<name>A0A0C3NW53_PISTI</name>
<dbReference type="Pfam" id="PF03321">
    <property type="entry name" value="GH3"/>
    <property type="match status" value="1"/>
</dbReference>
<accession>A0A0C3NW53</accession>
<feature type="domain" description="GH3 middle" evidence="1">
    <location>
        <begin position="390"/>
        <end position="455"/>
    </location>
</feature>
<evidence type="ECO:0008006" key="5">
    <source>
        <dbReference type="Google" id="ProtNLM"/>
    </source>
</evidence>
<dbReference type="GO" id="GO:0016881">
    <property type="term" value="F:acid-amino acid ligase activity"/>
    <property type="evidence" value="ECO:0007669"/>
    <property type="project" value="TreeGrafter"/>
</dbReference>
<dbReference type="HOGENOM" id="CLU_032936_0_0_1"/>
<dbReference type="Pfam" id="PF23572">
    <property type="entry name" value="GH3_C"/>
    <property type="match status" value="1"/>
</dbReference>
<dbReference type="GO" id="GO:0005737">
    <property type="term" value="C:cytoplasm"/>
    <property type="evidence" value="ECO:0007669"/>
    <property type="project" value="TreeGrafter"/>
</dbReference>
<dbReference type="Proteomes" id="UP000054217">
    <property type="component" value="Unassembled WGS sequence"/>
</dbReference>
<gene>
    <name evidence="3" type="ORF">M404DRAFT_25724</name>
</gene>
<reference evidence="3 4" key="1">
    <citation type="submission" date="2014-04" db="EMBL/GenBank/DDBJ databases">
        <authorList>
            <consortium name="DOE Joint Genome Institute"/>
            <person name="Kuo A."/>
            <person name="Kohler A."/>
            <person name="Costa M.D."/>
            <person name="Nagy L.G."/>
            <person name="Floudas D."/>
            <person name="Copeland A."/>
            <person name="Barry K.W."/>
            <person name="Cichocki N."/>
            <person name="Veneault-Fourrey C."/>
            <person name="LaButti K."/>
            <person name="Lindquist E.A."/>
            <person name="Lipzen A."/>
            <person name="Lundell T."/>
            <person name="Morin E."/>
            <person name="Murat C."/>
            <person name="Sun H."/>
            <person name="Tunlid A."/>
            <person name="Henrissat B."/>
            <person name="Grigoriev I.V."/>
            <person name="Hibbett D.S."/>
            <person name="Martin F."/>
            <person name="Nordberg H.P."/>
            <person name="Cantor M.N."/>
            <person name="Hua S.X."/>
        </authorList>
    </citation>
    <scope>NUCLEOTIDE SEQUENCE [LARGE SCALE GENOMIC DNA]</scope>
    <source>
        <strain evidence="3 4">Marx 270</strain>
    </source>
</reference>
<dbReference type="InterPro" id="IPR055377">
    <property type="entry name" value="GH3_M"/>
</dbReference>
<dbReference type="PANTHER" id="PTHR31901">
    <property type="entry name" value="GH3 DOMAIN-CONTAINING PROTEIN"/>
    <property type="match status" value="1"/>
</dbReference>
<dbReference type="OrthoDB" id="10004661at2759"/>
<evidence type="ECO:0000259" key="2">
    <source>
        <dbReference type="Pfam" id="PF23572"/>
    </source>
</evidence>